<dbReference type="PROSITE" id="PS51192">
    <property type="entry name" value="HELICASE_ATP_BIND_1"/>
    <property type="match status" value="1"/>
</dbReference>
<accession>Q8EUU6</accession>
<organism evidence="2 3">
    <name type="scientific">Malacoplasma penetrans (strain HF-2)</name>
    <name type="common">Mycoplasma penetrans</name>
    <dbReference type="NCBI Taxonomy" id="272633"/>
    <lineage>
        <taxon>Bacteria</taxon>
        <taxon>Bacillati</taxon>
        <taxon>Mycoplasmatota</taxon>
        <taxon>Mycoplasmoidales</taxon>
        <taxon>Mycoplasmoidaceae</taxon>
        <taxon>Malacoplasma</taxon>
    </lineage>
</organism>
<dbReference type="HOGENOM" id="CLU_018958_1_0_14"/>
<dbReference type="SUPFAM" id="SSF52540">
    <property type="entry name" value="P-loop containing nucleoside triphosphate hydrolases"/>
    <property type="match status" value="2"/>
</dbReference>
<dbReference type="InterPro" id="IPR013670">
    <property type="entry name" value="EcoEI_R_C_dom"/>
</dbReference>
<dbReference type="AlphaFoldDB" id="Q8EUU6"/>
<dbReference type="GO" id="GO:0016787">
    <property type="term" value="F:hydrolase activity"/>
    <property type="evidence" value="ECO:0007669"/>
    <property type="project" value="InterPro"/>
</dbReference>
<dbReference type="InterPro" id="IPR050742">
    <property type="entry name" value="Helicase_Restrict-Modif_Enz"/>
</dbReference>
<dbReference type="GO" id="GO:0005524">
    <property type="term" value="F:ATP binding"/>
    <property type="evidence" value="ECO:0007669"/>
    <property type="project" value="InterPro"/>
</dbReference>
<dbReference type="PANTHER" id="PTHR47396:SF1">
    <property type="entry name" value="ATP-DEPENDENT HELICASE IRC3-RELATED"/>
    <property type="match status" value="1"/>
</dbReference>
<dbReference type="KEGG" id="mpe:MYPE8220"/>
<dbReference type="InParanoid" id="Q8EUU6"/>
<reference evidence="2 3" key="1">
    <citation type="journal article" date="2002" name="Nucleic Acids Res.">
        <title>The complete genomic sequence of Mycoplasma penetrans, an intracellular bacterial pathogen in humans.</title>
        <authorList>
            <person name="Sasaki Y."/>
            <person name="Ishikawa J."/>
            <person name="Yamashita A."/>
            <person name="Oshima K."/>
            <person name="Kenri T."/>
            <person name="Furuya K."/>
            <person name="Yoshino C."/>
            <person name="Horino A."/>
            <person name="Shiba T."/>
            <person name="Sasaki T."/>
            <person name="Hattori M."/>
        </authorList>
    </citation>
    <scope>NUCLEOTIDE SEQUENCE [LARGE SCALE GENOMIC DNA]</scope>
    <source>
        <strain evidence="2 3">HF-2</strain>
    </source>
</reference>
<evidence type="ECO:0000259" key="1">
    <source>
        <dbReference type="PROSITE" id="PS51192"/>
    </source>
</evidence>
<name>Q8EUU6_MALP2</name>
<dbReference type="Proteomes" id="UP000002522">
    <property type="component" value="Chromosome"/>
</dbReference>
<proteinExistence type="predicted"/>
<evidence type="ECO:0000313" key="3">
    <source>
        <dbReference type="Proteomes" id="UP000002522"/>
    </source>
</evidence>
<dbReference type="GO" id="GO:0005829">
    <property type="term" value="C:cytosol"/>
    <property type="evidence" value="ECO:0007669"/>
    <property type="project" value="TreeGrafter"/>
</dbReference>
<sequence length="622" mass="72534">MKKHHPPRYYQRVAINKTVEEVAKGKNKLLLVLATGTGKTYVAFQIIWRLWKSGIKKKILYLADRNILIDQTIAGDFKPFKNSLYKIEKRNMDTSYQIYLSLYQQLSESNEEDNLELLKRSFKPDFFDLIIVDECHRGSARNDSNWRKILEYFDSATKIGMTATPKETSEISNIDYFGEPIYTYSLKDGINDGYLAPFEVIRFNTNIDSFGYRPEKGKLDVEGNLVEDRFYNPRDINTKIVIEERDKLVAKCITDFLKKTDRNKKTIVFCVDIEHAERMRRALANENSDLCAKDSRYVMRITGDESTGKGESENFCDDDLDYPTIVTTSKLLTTGVNCRTCKVIVLDNNFGENGMTEFKQIIGRGTRIQEDKNKLYFTILDFNGASRFFADEKFNGPEIKSLDYDLKDFTGDGFTYNFPEDEIDDTEDGIETRKKIYVNSEEVKLVSEIKQYYDEEGKIITQDFKLFEVDARDYILKEFGQYNDFLNFWKDKDKRVIILNELENKGFFIKKIRELFNSDSSVDDFDLLCKIAYGMKPITRKERANKPKVIEILDQQPEERRKILEVLLEQYSNGNLQDFADENNLKLKEINNKWSIIEVIEIFGGKNNYTDAVNDIHNALYS</sequence>
<dbReference type="CDD" id="cd18799">
    <property type="entry name" value="SF2_C_EcoAI-like"/>
    <property type="match status" value="1"/>
</dbReference>
<dbReference type="Pfam" id="PF04851">
    <property type="entry name" value="ResIII"/>
    <property type="match status" value="1"/>
</dbReference>
<protein>
    <submittedName>
        <fullName evidence="2">Type I restriction-modification system R subunit</fullName>
    </submittedName>
</protein>
<dbReference type="STRING" id="272633.gene:10731944"/>
<dbReference type="PANTHER" id="PTHR47396">
    <property type="entry name" value="TYPE I RESTRICTION ENZYME ECOKI R PROTEIN"/>
    <property type="match status" value="1"/>
</dbReference>
<dbReference type="EMBL" id="BA000026">
    <property type="protein sequence ID" value="BAC44615.1"/>
    <property type="molecule type" value="Genomic_DNA"/>
</dbReference>
<dbReference type="eggNOG" id="COG4096">
    <property type="taxonomic scope" value="Bacteria"/>
</dbReference>
<dbReference type="Pfam" id="PF08463">
    <property type="entry name" value="EcoEI_R_C"/>
    <property type="match status" value="1"/>
</dbReference>
<dbReference type="NCBIfam" id="NF046051">
    <property type="entry name" value="restrict_EcoAI"/>
    <property type="match status" value="1"/>
</dbReference>
<dbReference type="CDD" id="cd18032">
    <property type="entry name" value="DEXHc_RE_I_III_res"/>
    <property type="match status" value="1"/>
</dbReference>
<gene>
    <name evidence="2" type="ordered locus">MYPE8220</name>
</gene>
<dbReference type="Gene3D" id="3.40.50.300">
    <property type="entry name" value="P-loop containing nucleotide triphosphate hydrolases"/>
    <property type="match status" value="2"/>
</dbReference>
<dbReference type="GO" id="GO:0003677">
    <property type="term" value="F:DNA binding"/>
    <property type="evidence" value="ECO:0007669"/>
    <property type="project" value="InterPro"/>
</dbReference>
<keyword evidence="3" id="KW-1185">Reference proteome</keyword>
<dbReference type="SMART" id="SM00487">
    <property type="entry name" value="DEXDc"/>
    <property type="match status" value="1"/>
</dbReference>
<dbReference type="InterPro" id="IPR027417">
    <property type="entry name" value="P-loop_NTPase"/>
</dbReference>
<dbReference type="REBASE" id="6761">
    <property type="entry name" value="MpeORF8210P"/>
</dbReference>
<dbReference type="GO" id="GO:0006304">
    <property type="term" value="P:DNA modification"/>
    <property type="evidence" value="ECO:0007669"/>
    <property type="project" value="InterPro"/>
</dbReference>
<feature type="domain" description="Helicase ATP-binding" evidence="1">
    <location>
        <begin position="20"/>
        <end position="183"/>
    </location>
</feature>
<dbReference type="InterPro" id="IPR014001">
    <property type="entry name" value="Helicase_ATP-bd"/>
</dbReference>
<dbReference type="InterPro" id="IPR006935">
    <property type="entry name" value="Helicase/UvrB_N"/>
</dbReference>
<evidence type="ECO:0000313" key="2">
    <source>
        <dbReference type="EMBL" id="BAC44615.1"/>
    </source>
</evidence>